<dbReference type="Pfam" id="PF10270">
    <property type="entry name" value="MMgT"/>
    <property type="match status" value="1"/>
</dbReference>
<dbReference type="GO" id="GO:0022890">
    <property type="term" value="F:inorganic cation transmembrane transporter activity"/>
    <property type="evidence" value="ECO:0007669"/>
    <property type="project" value="TreeGrafter"/>
</dbReference>
<dbReference type="AlphaFoldDB" id="A0AAE1FPT4"/>
<dbReference type="Proteomes" id="UP001286313">
    <property type="component" value="Unassembled WGS sequence"/>
</dbReference>
<comment type="subcellular location">
    <subcellularLocation>
        <location evidence="1">Endoplasmic reticulum membrane</location>
        <topology evidence="1">Multi-pass membrane protein</topology>
    </subcellularLocation>
    <subcellularLocation>
        <location evidence="8">Golgi apparatus membrane</location>
        <topology evidence="8">Multi-pass membrane protein</topology>
    </subcellularLocation>
    <subcellularLocation>
        <location evidence="8">Early endosome membrane</location>
        <topology evidence="8">Multi-pass membrane protein</topology>
    </subcellularLocation>
</comment>
<protein>
    <recommendedName>
        <fullName evidence="8">Membrane magnesium transporter</fullName>
    </recommendedName>
</protein>
<reference evidence="10" key="1">
    <citation type="submission" date="2023-10" db="EMBL/GenBank/DDBJ databases">
        <title>Genome assemblies of two species of porcelain crab, Petrolisthes cinctipes and Petrolisthes manimaculis (Anomura: Porcellanidae).</title>
        <authorList>
            <person name="Angst P."/>
        </authorList>
    </citation>
    <scope>NUCLEOTIDE SEQUENCE</scope>
    <source>
        <strain evidence="10">PB745_01</strain>
        <tissue evidence="10">Gill</tissue>
    </source>
</reference>
<evidence type="ECO:0000256" key="3">
    <source>
        <dbReference type="ARBA" id="ARBA00011276"/>
    </source>
</evidence>
<gene>
    <name evidence="10" type="ORF">Pcinc_017171</name>
</gene>
<keyword evidence="5 8" id="KW-0256">Endoplasmic reticulum</keyword>
<organism evidence="10 11">
    <name type="scientific">Petrolisthes cinctipes</name>
    <name type="common">Flat porcelain crab</name>
    <dbReference type="NCBI Taxonomy" id="88211"/>
    <lineage>
        <taxon>Eukaryota</taxon>
        <taxon>Metazoa</taxon>
        <taxon>Ecdysozoa</taxon>
        <taxon>Arthropoda</taxon>
        <taxon>Crustacea</taxon>
        <taxon>Multicrustacea</taxon>
        <taxon>Malacostraca</taxon>
        <taxon>Eumalacostraca</taxon>
        <taxon>Eucarida</taxon>
        <taxon>Decapoda</taxon>
        <taxon>Pleocyemata</taxon>
        <taxon>Anomura</taxon>
        <taxon>Galatheoidea</taxon>
        <taxon>Porcellanidae</taxon>
        <taxon>Petrolisthes</taxon>
    </lineage>
</organism>
<keyword evidence="6 8" id="KW-1133">Transmembrane helix</keyword>
<dbReference type="GO" id="GO:0000139">
    <property type="term" value="C:Golgi membrane"/>
    <property type="evidence" value="ECO:0007669"/>
    <property type="project" value="UniProtKB-SubCell"/>
</dbReference>
<keyword evidence="4 8" id="KW-0812">Transmembrane</keyword>
<comment type="caution">
    <text evidence="10">The sequence shown here is derived from an EMBL/GenBank/DDBJ whole genome shotgun (WGS) entry which is preliminary data.</text>
</comment>
<keyword evidence="8" id="KW-0967">Endosome</keyword>
<evidence type="ECO:0000256" key="4">
    <source>
        <dbReference type="ARBA" id="ARBA00022692"/>
    </source>
</evidence>
<dbReference type="InterPro" id="IPR018937">
    <property type="entry name" value="MMgT"/>
</dbReference>
<proteinExistence type="inferred from homology"/>
<evidence type="ECO:0000256" key="5">
    <source>
        <dbReference type="ARBA" id="ARBA00022824"/>
    </source>
</evidence>
<sequence>MAFVWARLAFFAGIISLFHAGYSAAQHRAYMRITEQEFTSLPTDISIQGFLSLLMAMYGILYIAGDFKEIRANVQLQNKSWETVGNRPTFYTFAHRGRALSPNYSPPKATRSPLDPIDNLAAGPHHQE</sequence>
<feature type="transmembrane region" description="Helical" evidence="8">
    <location>
        <begin position="47"/>
        <end position="65"/>
    </location>
</feature>
<accession>A0AAE1FPT4</accession>
<evidence type="ECO:0000313" key="11">
    <source>
        <dbReference type="Proteomes" id="UP001286313"/>
    </source>
</evidence>
<dbReference type="PANTHER" id="PTHR21181:SF7">
    <property type="entry name" value="ER MEMBRANE PROTEIN COMPLEX SUBUNIT 5"/>
    <property type="match status" value="1"/>
</dbReference>
<evidence type="ECO:0000256" key="9">
    <source>
        <dbReference type="SAM" id="MobiDB-lite"/>
    </source>
</evidence>
<comment type="subunit">
    <text evidence="3">Component of the ER membrane protein complex (EMC).</text>
</comment>
<evidence type="ECO:0000256" key="7">
    <source>
        <dbReference type="ARBA" id="ARBA00023136"/>
    </source>
</evidence>
<keyword evidence="7 8" id="KW-0472">Membrane</keyword>
<keyword evidence="8" id="KW-0333">Golgi apparatus</keyword>
<evidence type="ECO:0000313" key="10">
    <source>
        <dbReference type="EMBL" id="KAK3878175.1"/>
    </source>
</evidence>
<keyword evidence="8" id="KW-0460">Magnesium</keyword>
<dbReference type="GO" id="GO:0031901">
    <property type="term" value="C:early endosome membrane"/>
    <property type="evidence" value="ECO:0007669"/>
    <property type="project" value="UniProtKB-SubCell"/>
</dbReference>
<dbReference type="GO" id="GO:0072546">
    <property type="term" value="C:EMC complex"/>
    <property type="evidence" value="ECO:0007669"/>
    <property type="project" value="UniProtKB-UniRule"/>
</dbReference>
<evidence type="ECO:0000256" key="8">
    <source>
        <dbReference type="RuleBase" id="RU367002"/>
    </source>
</evidence>
<keyword evidence="11" id="KW-1185">Reference proteome</keyword>
<comment type="caution">
    <text evidence="8">Lacks conserved residue(s) required for the propagation of feature annotation.</text>
</comment>
<comment type="function">
    <text evidence="8">Part of the endoplasmic reticulum membrane protein complex (EMC) that enables the energy-independent insertion into endoplasmic reticulum membranes of newly synthesized membrane proteins. May be involved in Mg(2+) transport.</text>
</comment>
<dbReference type="EMBL" id="JAWQEG010001580">
    <property type="protein sequence ID" value="KAK3878175.1"/>
    <property type="molecule type" value="Genomic_DNA"/>
</dbReference>
<dbReference type="GO" id="GO:0005886">
    <property type="term" value="C:plasma membrane"/>
    <property type="evidence" value="ECO:0007669"/>
    <property type="project" value="TreeGrafter"/>
</dbReference>
<evidence type="ECO:0000256" key="6">
    <source>
        <dbReference type="ARBA" id="ARBA00022989"/>
    </source>
</evidence>
<comment type="similarity">
    <text evidence="2 8">Belongs to the membrane magnesium transporter (TC 1.A.67) family.</text>
</comment>
<keyword evidence="8" id="KW-0813">Transport</keyword>
<evidence type="ECO:0000256" key="1">
    <source>
        <dbReference type="ARBA" id="ARBA00004477"/>
    </source>
</evidence>
<evidence type="ECO:0000256" key="2">
    <source>
        <dbReference type="ARBA" id="ARBA00006109"/>
    </source>
</evidence>
<feature type="region of interest" description="Disordered" evidence="9">
    <location>
        <begin position="98"/>
        <end position="128"/>
    </location>
</feature>
<name>A0AAE1FPT4_PETCI</name>
<dbReference type="PANTHER" id="PTHR21181">
    <property type="match status" value="1"/>
</dbReference>